<dbReference type="EMBL" id="NBSK02000009">
    <property type="protein sequence ID" value="KAJ0187612.1"/>
    <property type="molecule type" value="Genomic_DNA"/>
</dbReference>
<keyword evidence="4" id="KW-1185">Reference proteome</keyword>
<dbReference type="PANTHER" id="PTHR13027:SF15">
    <property type="entry name" value="VACUOLAR FUSION PROTEIN MON1 HOMOLOG"/>
    <property type="match status" value="1"/>
</dbReference>
<dbReference type="PANTHER" id="PTHR13027">
    <property type="entry name" value="SAND PROTEIN-RELATED"/>
    <property type="match status" value="1"/>
</dbReference>
<dbReference type="Pfam" id="PF19037">
    <property type="entry name" value="Fuz_longin_2"/>
    <property type="match status" value="1"/>
</dbReference>
<reference evidence="3 4" key="1">
    <citation type="journal article" date="2017" name="Nat. Commun.">
        <title>Genome assembly with in vitro proximity ligation data and whole-genome triplication in lettuce.</title>
        <authorList>
            <person name="Reyes-Chin-Wo S."/>
            <person name="Wang Z."/>
            <person name="Yang X."/>
            <person name="Kozik A."/>
            <person name="Arikit S."/>
            <person name="Song C."/>
            <person name="Xia L."/>
            <person name="Froenicke L."/>
            <person name="Lavelle D.O."/>
            <person name="Truco M.J."/>
            <person name="Xia R."/>
            <person name="Zhu S."/>
            <person name="Xu C."/>
            <person name="Xu H."/>
            <person name="Xu X."/>
            <person name="Cox K."/>
            <person name="Korf I."/>
            <person name="Meyers B.C."/>
            <person name="Michelmore R.W."/>
        </authorList>
    </citation>
    <scope>NUCLEOTIDE SEQUENCE [LARGE SCALE GENOMIC DNA]</scope>
    <source>
        <strain evidence="4">cv. Salinas</strain>
        <tissue evidence="3">Seedlings</tissue>
    </source>
</reference>
<evidence type="ECO:0000256" key="1">
    <source>
        <dbReference type="RuleBase" id="RU367048"/>
    </source>
</evidence>
<organism evidence="3 4">
    <name type="scientific">Lactuca sativa</name>
    <name type="common">Garden lettuce</name>
    <dbReference type="NCBI Taxonomy" id="4236"/>
    <lineage>
        <taxon>Eukaryota</taxon>
        <taxon>Viridiplantae</taxon>
        <taxon>Streptophyta</taxon>
        <taxon>Embryophyta</taxon>
        <taxon>Tracheophyta</taxon>
        <taxon>Spermatophyta</taxon>
        <taxon>Magnoliopsida</taxon>
        <taxon>eudicotyledons</taxon>
        <taxon>Gunneridae</taxon>
        <taxon>Pentapetalae</taxon>
        <taxon>asterids</taxon>
        <taxon>campanulids</taxon>
        <taxon>Asterales</taxon>
        <taxon>Asteraceae</taxon>
        <taxon>Cichorioideae</taxon>
        <taxon>Cichorieae</taxon>
        <taxon>Lactucinae</taxon>
        <taxon>Lactuca</taxon>
    </lineage>
</organism>
<comment type="caution">
    <text evidence="3">The sequence shown here is derived from an EMBL/GenBank/DDBJ whole genome shotgun (WGS) entry which is preliminary data.</text>
</comment>
<sequence length="216" mass="24673">MHADTNETKKIVPIAHSTPKFHLTPTRTPKVKSGVNKLSNTFSKKKIIFVVSLYFLKGGNAFSCWKQNSNSKSMSSYKSKLQSVVTNRVISFLFKNRGKSCIFFTHSRSSAIVKAVSLVGAQKAQLHPDDMLLLANFVMTSESFSPICLPRYNAMPFLHAYVHYFDDDTYLVLLTSNSDDFFHLKDCRMVKLMRLGLEQWLQEMSSEEEEEARLQL</sequence>
<dbReference type="InterPro" id="IPR004353">
    <property type="entry name" value="Mon1"/>
</dbReference>
<name>A0A9R1UHQ9_LACSA</name>
<dbReference type="AlphaFoldDB" id="A0A9R1UHQ9"/>
<comment type="function">
    <text evidence="1">Plays an important role in membrane trafficking through the secretory apparatus.</text>
</comment>
<accession>A0A9R1UHQ9</accession>
<evidence type="ECO:0000313" key="3">
    <source>
        <dbReference type="EMBL" id="KAJ0187612.1"/>
    </source>
</evidence>
<protein>
    <recommendedName>
        <fullName evidence="1">Vacuolar fusion protein MON1 homolog</fullName>
    </recommendedName>
</protein>
<feature type="domain" description="FUZ/MON1/HPS1 second Longin" evidence="2">
    <location>
        <begin position="114"/>
        <end position="188"/>
    </location>
</feature>
<gene>
    <name evidence="3" type="ORF">LSAT_V11C900493180</name>
</gene>
<dbReference type="GO" id="GO:0006623">
    <property type="term" value="P:protein targeting to vacuole"/>
    <property type="evidence" value="ECO:0007669"/>
    <property type="project" value="UniProtKB-UniRule"/>
</dbReference>
<dbReference type="Proteomes" id="UP000235145">
    <property type="component" value="Unassembled WGS sequence"/>
</dbReference>
<dbReference type="GO" id="GO:0016192">
    <property type="term" value="P:vesicle-mediated transport"/>
    <property type="evidence" value="ECO:0007669"/>
    <property type="project" value="InterPro"/>
</dbReference>
<dbReference type="InterPro" id="IPR043971">
    <property type="entry name" value="FUZ/MON1/HPS1_longin_2"/>
</dbReference>
<proteinExistence type="inferred from homology"/>
<comment type="similarity">
    <text evidence="1">Belongs to the MON1/SAND family.</text>
</comment>
<evidence type="ECO:0000259" key="2">
    <source>
        <dbReference type="Pfam" id="PF19037"/>
    </source>
</evidence>
<evidence type="ECO:0000313" key="4">
    <source>
        <dbReference type="Proteomes" id="UP000235145"/>
    </source>
</evidence>